<dbReference type="InterPro" id="IPR019494">
    <property type="entry name" value="FIST_C"/>
</dbReference>
<name>A0A381NQ38_9ZZZZ</name>
<dbReference type="InterPro" id="IPR013702">
    <property type="entry name" value="FIST_domain_N"/>
</dbReference>
<dbReference type="PANTHER" id="PTHR14939">
    <property type="entry name" value="F-BOX ONLY PROTEIN 22"/>
    <property type="match status" value="1"/>
</dbReference>
<feature type="domain" description="FIST C-domain" evidence="7">
    <location>
        <begin position="229"/>
        <end position="374"/>
    </location>
</feature>
<dbReference type="GO" id="GO:0005886">
    <property type="term" value="C:plasma membrane"/>
    <property type="evidence" value="ECO:0007669"/>
    <property type="project" value="UniProtKB-SubCell"/>
</dbReference>
<evidence type="ECO:0000256" key="4">
    <source>
        <dbReference type="ARBA" id="ARBA00022989"/>
    </source>
</evidence>
<evidence type="ECO:0000256" key="1">
    <source>
        <dbReference type="ARBA" id="ARBA00004651"/>
    </source>
</evidence>
<comment type="subcellular location">
    <subcellularLocation>
        <location evidence="1">Cell membrane</location>
        <topology evidence="1">Multi-pass membrane protein</topology>
    </subcellularLocation>
</comment>
<evidence type="ECO:0000256" key="2">
    <source>
        <dbReference type="ARBA" id="ARBA00022475"/>
    </source>
</evidence>
<evidence type="ECO:0000256" key="3">
    <source>
        <dbReference type="ARBA" id="ARBA00022692"/>
    </source>
</evidence>
<keyword evidence="2" id="KW-1003">Cell membrane</keyword>
<dbReference type="PANTHER" id="PTHR14939:SF5">
    <property type="entry name" value="F-BOX ONLY PROTEIN 22"/>
    <property type="match status" value="1"/>
</dbReference>
<organism evidence="8">
    <name type="scientific">marine metagenome</name>
    <dbReference type="NCBI Taxonomy" id="408172"/>
    <lineage>
        <taxon>unclassified sequences</taxon>
        <taxon>metagenomes</taxon>
        <taxon>ecological metagenomes</taxon>
    </lineage>
</organism>
<evidence type="ECO:0000259" key="6">
    <source>
        <dbReference type="SMART" id="SM00897"/>
    </source>
</evidence>
<accession>A0A381NQ38</accession>
<keyword evidence="4" id="KW-1133">Transmembrane helix</keyword>
<dbReference type="PIRSF" id="PIRSF018953">
    <property type="entry name" value="UCP018953"/>
    <property type="match status" value="1"/>
</dbReference>
<gene>
    <name evidence="8" type="ORF">METZ01_LOCUS8487</name>
</gene>
<keyword evidence="5" id="KW-0472">Membrane</keyword>
<protein>
    <recommendedName>
        <fullName evidence="9">FIST C-domain domain-containing protein</fullName>
    </recommendedName>
</protein>
<dbReference type="InterPro" id="IPR016741">
    <property type="entry name" value="UCP018953"/>
</dbReference>
<evidence type="ECO:0000313" key="8">
    <source>
        <dbReference type="EMBL" id="SUZ55633.1"/>
    </source>
</evidence>
<dbReference type="Pfam" id="PF10442">
    <property type="entry name" value="FIST_C"/>
    <property type="match status" value="1"/>
</dbReference>
<feature type="domain" description="FIST" evidence="6">
    <location>
        <begin position="32"/>
        <end position="228"/>
    </location>
</feature>
<evidence type="ECO:0000256" key="5">
    <source>
        <dbReference type="ARBA" id="ARBA00023136"/>
    </source>
</evidence>
<evidence type="ECO:0008006" key="9">
    <source>
        <dbReference type="Google" id="ProtNLM"/>
    </source>
</evidence>
<dbReference type="EMBL" id="UINC01000453">
    <property type="protein sequence ID" value="SUZ55633.1"/>
    <property type="molecule type" value="Genomic_DNA"/>
</dbReference>
<proteinExistence type="predicted"/>
<dbReference type="AlphaFoldDB" id="A0A381NQ38"/>
<reference evidence="8" key="1">
    <citation type="submission" date="2018-05" db="EMBL/GenBank/DDBJ databases">
        <authorList>
            <person name="Lanie J.A."/>
            <person name="Ng W.-L."/>
            <person name="Kazmierczak K.M."/>
            <person name="Andrzejewski T.M."/>
            <person name="Davidsen T.M."/>
            <person name="Wayne K.J."/>
            <person name="Tettelin H."/>
            <person name="Glass J.I."/>
            <person name="Rusch D."/>
            <person name="Podicherti R."/>
            <person name="Tsui H.-C.T."/>
            <person name="Winkler M.E."/>
        </authorList>
    </citation>
    <scope>NUCLEOTIDE SEQUENCE</scope>
</reference>
<dbReference type="Pfam" id="PF08495">
    <property type="entry name" value="FIST"/>
    <property type="match status" value="1"/>
</dbReference>
<dbReference type="SMART" id="SM00897">
    <property type="entry name" value="FIST"/>
    <property type="match status" value="1"/>
</dbReference>
<evidence type="ECO:0000259" key="7">
    <source>
        <dbReference type="SMART" id="SM01204"/>
    </source>
</evidence>
<sequence>MKWVSALSKQPDIDAAVQEASEEIIRQLGNDQADLTVIFVAPQYKDFYDKIPDLLNRYLKPGTLFGCSGGGIIGNGEEAEQQAAFSITCAKLPGVKIQPIYSETKELPDQDTSPSVWREWLNVNIEDQPHFVFLADPFSFRGDEFLAGVDFAYPNSKKVGGLASGAQSMGGNALYLGDKIYSNGLIGIALSGDIEVDTIVAQGCRPIGEPMKITDCQDTLLKSLNGKPTLEVLQDLNETLSDSDKKLLQTSLFLGIEMDPMKDDPKQGDFLIRNLMGVDRESGALAIGALLRTGQLVQFHLRDKKMSAEDLDVMLTRYLSQGHAENASGALLFSCLGRGKYLYGEANHDTNMFHNKLGEIPLGGFFCNGEIGPVGNTTFLHGYTSSFGIFRKSNHS</sequence>
<keyword evidence="3" id="KW-0812">Transmembrane</keyword>
<dbReference type="SMART" id="SM01204">
    <property type="entry name" value="FIST_C"/>
    <property type="match status" value="1"/>
</dbReference>